<feature type="region of interest" description="Disordered" evidence="5">
    <location>
        <begin position="1"/>
        <end position="24"/>
    </location>
</feature>
<dbReference type="OrthoDB" id="5590282at2759"/>
<dbReference type="Proteomes" id="UP000681722">
    <property type="component" value="Unassembled WGS sequence"/>
</dbReference>
<dbReference type="InterPro" id="IPR039361">
    <property type="entry name" value="Cyclin"/>
</dbReference>
<feature type="region of interest" description="Disordered" evidence="5">
    <location>
        <begin position="64"/>
        <end position="97"/>
    </location>
</feature>
<evidence type="ECO:0008006" key="11">
    <source>
        <dbReference type="Google" id="ProtNLM"/>
    </source>
</evidence>
<dbReference type="InterPro" id="IPR004367">
    <property type="entry name" value="Cyclin_C-dom"/>
</dbReference>
<dbReference type="InterPro" id="IPR046965">
    <property type="entry name" value="Cyclin_A/B-like"/>
</dbReference>
<evidence type="ECO:0000313" key="8">
    <source>
        <dbReference type="EMBL" id="CAF0872488.1"/>
    </source>
</evidence>
<feature type="compositionally biased region" description="Basic and acidic residues" evidence="5">
    <location>
        <begin position="171"/>
        <end position="189"/>
    </location>
</feature>
<evidence type="ECO:0000256" key="2">
    <source>
        <dbReference type="ARBA" id="ARBA00023127"/>
    </source>
</evidence>
<dbReference type="SUPFAM" id="SSF47954">
    <property type="entry name" value="Cyclin-like"/>
    <property type="match status" value="2"/>
</dbReference>
<dbReference type="Gene3D" id="1.10.472.10">
    <property type="entry name" value="Cyclin-like"/>
    <property type="match status" value="2"/>
</dbReference>
<evidence type="ECO:0000256" key="1">
    <source>
        <dbReference type="ARBA" id="ARBA00022618"/>
    </source>
</evidence>
<evidence type="ECO:0000259" key="6">
    <source>
        <dbReference type="SMART" id="SM00385"/>
    </source>
</evidence>
<evidence type="ECO:0000313" key="9">
    <source>
        <dbReference type="EMBL" id="CAF3659740.1"/>
    </source>
</evidence>
<protein>
    <recommendedName>
        <fullName evidence="11">Cyclin N-terminal domain-containing protein</fullName>
    </recommendedName>
</protein>
<accession>A0A813XFP7</accession>
<keyword evidence="2 4" id="KW-0195">Cyclin</keyword>
<dbReference type="InterPro" id="IPR013763">
    <property type="entry name" value="Cyclin-like_dom"/>
</dbReference>
<dbReference type="AlphaFoldDB" id="A0A813XFP7"/>
<dbReference type="GO" id="GO:0016538">
    <property type="term" value="F:cyclin-dependent protein serine/threonine kinase regulator activity"/>
    <property type="evidence" value="ECO:0007669"/>
    <property type="project" value="InterPro"/>
</dbReference>
<evidence type="ECO:0000256" key="5">
    <source>
        <dbReference type="SAM" id="MobiDB-lite"/>
    </source>
</evidence>
<dbReference type="InterPro" id="IPR036915">
    <property type="entry name" value="Cyclin-like_sf"/>
</dbReference>
<dbReference type="Proteomes" id="UP000663829">
    <property type="component" value="Unassembled WGS sequence"/>
</dbReference>
<dbReference type="Pfam" id="PF00134">
    <property type="entry name" value="Cyclin_N"/>
    <property type="match status" value="1"/>
</dbReference>
<dbReference type="SMART" id="SM01332">
    <property type="entry name" value="Cyclin_C"/>
    <property type="match status" value="1"/>
</dbReference>
<evidence type="ECO:0000256" key="4">
    <source>
        <dbReference type="RuleBase" id="RU000383"/>
    </source>
</evidence>
<feature type="compositionally biased region" description="Polar residues" evidence="5">
    <location>
        <begin position="1"/>
        <end position="11"/>
    </location>
</feature>
<dbReference type="Pfam" id="PF02984">
    <property type="entry name" value="Cyclin_C"/>
    <property type="match status" value="1"/>
</dbReference>
<comment type="caution">
    <text evidence="8">The sequence shown here is derived from an EMBL/GenBank/DDBJ whole genome shotgun (WGS) entry which is preliminary data.</text>
</comment>
<dbReference type="PANTHER" id="PTHR10177">
    <property type="entry name" value="CYCLINS"/>
    <property type="match status" value="1"/>
</dbReference>
<dbReference type="SMART" id="SM00385">
    <property type="entry name" value="CYCLIN"/>
    <property type="match status" value="1"/>
</dbReference>
<evidence type="ECO:0000313" key="10">
    <source>
        <dbReference type="Proteomes" id="UP000663829"/>
    </source>
</evidence>
<feature type="domain" description="Cyclin-like" evidence="6">
    <location>
        <begin position="275"/>
        <end position="362"/>
    </location>
</feature>
<sequence length="507" mass="58725">MLPRSSSLNSTKDSRFQSDGRPVRRNYFESLQNIRTTTSNNLNNLISSNRRAMISRLSSFNANINNSNNNENQNRSSRQSNSKLTNNNENIPPPTSHALKLELPSEALKMSVIKEDLDNLHQRLEDVRISSSSSSVKEVDQLKSENVSMTTYFTPEMSCTSLTQVISEDINQKAIEDNPPRKDKEKTVGDADGEEEESDDGMCQEGFSHPFFDPLSSSSYELEIITYLLELDERFSVEMNRLRNEKQHRQTSADINYPVTRLMLITPKVRCKLVDWIISVHDYHRLNASILHRTIHLIDRVLLINDAMTKLDLQLTAICCFTIACKLESRRVPPLRTLVVLFDSKYAMNAHHIHMAEKELLRKLDFELEYPLPVHFLCYSLRFLPFSFVIYSMSKYITEVILCNYDLSSLPSSFIAAISLYMALKFTKFIPNNKRVVRNFFERTPYKQDELESKFLTIIDLLKSVSHSPHYGSVREKYKREEFDYVASFDYEVDFEVKLPEQAVVKK</sequence>
<keyword evidence="3" id="KW-0131">Cell cycle</keyword>
<dbReference type="InterPro" id="IPR048258">
    <property type="entry name" value="Cyclins_cyclin-box"/>
</dbReference>
<feature type="compositionally biased region" description="Low complexity" evidence="5">
    <location>
        <begin position="64"/>
        <end position="82"/>
    </location>
</feature>
<dbReference type="GO" id="GO:0051301">
    <property type="term" value="P:cell division"/>
    <property type="evidence" value="ECO:0007669"/>
    <property type="project" value="UniProtKB-KW"/>
</dbReference>
<dbReference type="CDD" id="cd20537">
    <property type="entry name" value="CYCLIN_CCNO-like_rpt2"/>
    <property type="match status" value="1"/>
</dbReference>
<name>A0A813XFP7_9BILA</name>
<dbReference type="EMBL" id="CAJOBC010001155">
    <property type="protein sequence ID" value="CAF3659740.1"/>
    <property type="molecule type" value="Genomic_DNA"/>
</dbReference>
<evidence type="ECO:0000259" key="7">
    <source>
        <dbReference type="SMART" id="SM01332"/>
    </source>
</evidence>
<keyword evidence="1" id="KW-0132">Cell division</keyword>
<dbReference type="GO" id="GO:0044772">
    <property type="term" value="P:mitotic cell cycle phase transition"/>
    <property type="evidence" value="ECO:0007669"/>
    <property type="project" value="InterPro"/>
</dbReference>
<feature type="compositionally biased region" description="Basic and acidic residues" evidence="5">
    <location>
        <begin position="12"/>
        <end position="22"/>
    </location>
</feature>
<feature type="region of interest" description="Disordered" evidence="5">
    <location>
        <begin position="171"/>
        <end position="201"/>
    </location>
</feature>
<feature type="domain" description="Cyclin C-terminal" evidence="7">
    <location>
        <begin position="371"/>
        <end position="492"/>
    </location>
</feature>
<dbReference type="PIRSF" id="PIRSF001771">
    <property type="entry name" value="Cyclin_A_B_D_E"/>
    <property type="match status" value="1"/>
</dbReference>
<dbReference type="EMBL" id="CAJNOQ010001155">
    <property type="protein sequence ID" value="CAF0872488.1"/>
    <property type="molecule type" value="Genomic_DNA"/>
</dbReference>
<dbReference type="PROSITE" id="PS00292">
    <property type="entry name" value="CYCLINS"/>
    <property type="match status" value="1"/>
</dbReference>
<evidence type="ECO:0000256" key="3">
    <source>
        <dbReference type="ARBA" id="ARBA00023306"/>
    </source>
</evidence>
<organism evidence="8 10">
    <name type="scientific">Didymodactylos carnosus</name>
    <dbReference type="NCBI Taxonomy" id="1234261"/>
    <lineage>
        <taxon>Eukaryota</taxon>
        <taxon>Metazoa</taxon>
        <taxon>Spiralia</taxon>
        <taxon>Gnathifera</taxon>
        <taxon>Rotifera</taxon>
        <taxon>Eurotatoria</taxon>
        <taxon>Bdelloidea</taxon>
        <taxon>Philodinida</taxon>
        <taxon>Philodinidae</taxon>
        <taxon>Didymodactylos</taxon>
    </lineage>
</organism>
<feature type="compositionally biased region" description="Acidic residues" evidence="5">
    <location>
        <begin position="191"/>
        <end position="201"/>
    </location>
</feature>
<reference evidence="8" key="1">
    <citation type="submission" date="2021-02" db="EMBL/GenBank/DDBJ databases">
        <authorList>
            <person name="Nowell W R."/>
        </authorList>
    </citation>
    <scope>NUCLEOTIDE SEQUENCE</scope>
</reference>
<comment type="similarity">
    <text evidence="4">Belongs to the cyclin family.</text>
</comment>
<gene>
    <name evidence="8" type="ORF">GPM918_LOCUS7175</name>
    <name evidence="9" type="ORF">SRO942_LOCUS7175</name>
</gene>
<proteinExistence type="inferred from homology"/>
<dbReference type="InterPro" id="IPR006671">
    <property type="entry name" value="Cyclin_N"/>
</dbReference>
<keyword evidence="10" id="KW-1185">Reference proteome</keyword>